<dbReference type="GO" id="GO:0055052">
    <property type="term" value="C:ATP-binding cassette (ABC) transporter complex, substrate-binding subunit-containing"/>
    <property type="evidence" value="ECO:0007669"/>
    <property type="project" value="TreeGrafter"/>
</dbReference>
<evidence type="ECO:0000313" key="6">
    <source>
        <dbReference type="Proteomes" id="UP000187085"/>
    </source>
</evidence>
<reference evidence="5 6" key="1">
    <citation type="submission" date="2016-12" db="EMBL/GenBank/DDBJ databases">
        <title>Draft genome of Tersicoccus phoenicis 1P05MA.</title>
        <authorList>
            <person name="Nakajima Y."/>
            <person name="Yoshizawa S."/>
            <person name="Nakamura K."/>
            <person name="Ogura Y."/>
            <person name="Hayashi T."/>
            <person name="Kogure K."/>
        </authorList>
    </citation>
    <scope>NUCLEOTIDE SEQUENCE [LARGE SCALE GENOMIC DNA]</scope>
    <source>
        <strain evidence="5 6">1p05MA</strain>
    </source>
</reference>
<dbReference type="PROSITE" id="PS51257">
    <property type="entry name" value="PROKAR_LIPOPROTEIN"/>
    <property type="match status" value="1"/>
</dbReference>
<dbReference type="GO" id="GO:1901982">
    <property type="term" value="F:maltose binding"/>
    <property type="evidence" value="ECO:0007669"/>
    <property type="project" value="TreeGrafter"/>
</dbReference>
<comment type="caution">
    <text evidence="5">The sequence shown here is derived from an EMBL/GenBank/DDBJ whole genome shotgun (WGS) entry which is preliminary data.</text>
</comment>
<name>A0A1R1LC76_9MICC</name>
<dbReference type="RefSeq" id="WP_076703377.1">
    <property type="nucleotide sequence ID" value="NZ_MRDE01000036.1"/>
</dbReference>
<dbReference type="Proteomes" id="UP000187085">
    <property type="component" value="Unassembled WGS sequence"/>
</dbReference>
<proteinExistence type="inferred from homology"/>
<dbReference type="EMBL" id="MRDE01000036">
    <property type="protein sequence ID" value="OMH25134.1"/>
    <property type="molecule type" value="Genomic_DNA"/>
</dbReference>
<dbReference type="Pfam" id="PF13416">
    <property type="entry name" value="SBP_bac_8"/>
    <property type="match status" value="1"/>
</dbReference>
<evidence type="ECO:0000256" key="2">
    <source>
        <dbReference type="ARBA" id="ARBA00022448"/>
    </source>
</evidence>
<sequence length="425" mass="44040">MNHPTRRRSGRLALTASAAILTLTALSACGSGFAGSSDSSGAAATSQAPNSTPISVLIGSSGQAETTSVKNAVAAWSKQSGVKADVVVASDLVQQASQGFASGKPADVLYVSGDQIGAWASNGSLEAYGDNLPNKEDFYPKLREAFTYNGKLYCAPKDFSTLGLVINKDLWSKAGLTDADIPTTWDQLEATARKLTTDKVKGLAMSPEIARVGVFMAQAGGGLESADRKTATADSEQNVTALTYVKKLLNEGVAAYSSQLGSGWGGEAFGKGQAAMVIEGNWIAGAMKNDYPNVKYTVAELPVGPAGKGTLQFTNCWGLSTDGKNKGAAQQLVQYLTSTEQQMAFAKGFGVMPSVQSAADQYSSLFPQDKAFLAGAAYAQNLPLQPGAAAVIKDLNAKLEGLKTADPKAILTATQANLQPVVAGK</sequence>
<keyword evidence="2" id="KW-0813">Transport</keyword>
<evidence type="ECO:0000256" key="1">
    <source>
        <dbReference type="ARBA" id="ARBA00008520"/>
    </source>
</evidence>
<evidence type="ECO:0000256" key="3">
    <source>
        <dbReference type="ARBA" id="ARBA00022729"/>
    </source>
</evidence>
<dbReference type="GO" id="GO:0042956">
    <property type="term" value="P:maltodextrin transmembrane transport"/>
    <property type="evidence" value="ECO:0007669"/>
    <property type="project" value="TreeGrafter"/>
</dbReference>
<dbReference type="PANTHER" id="PTHR30061:SF50">
    <property type="entry name" value="MALTOSE_MALTODEXTRIN-BINDING PERIPLASMIC PROTEIN"/>
    <property type="match status" value="1"/>
</dbReference>
<dbReference type="AlphaFoldDB" id="A0A1R1LC76"/>
<comment type="similarity">
    <text evidence="1">Belongs to the bacterial solute-binding protein 1 family.</text>
</comment>
<accession>A0A1R1LC76</accession>
<protein>
    <submittedName>
        <fullName evidence="5">ABC transporter substrate-binding protein</fullName>
    </submittedName>
</protein>
<feature type="chain" id="PRO_5039399188" evidence="4">
    <location>
        <begin position="28"/>
        <end position="425"/>
    </location>
</feature>
<feature type="signal peptide" evidence="4">
    <location>
        <begin position="1"/>
        <end position="27"/>
    </location>
</feature>
<evidence type="ECO:0000313" key="5">
    <source>
        <dbReference type="EMBL" id="OMH25134.1"/>
    </source>
</evidence>
<gene>
    <name evidence="5" type="ORF">BKD30_06625</name>
</gene>
<organism evidence="5 6">
    <name type="scientific">Tersicoccus phoenicis</name>
    <dbReference type="NCBI Taxonomy" id="554083"/>
    <lineage>
        <taxon>Bacteria</taxon>
        <taxon>Bacillati</taxon>
        <taxon>Actinomycetota</taxon>
        <taxon>Actinomycetes</taxon>
        <taxon>Micrococcales</taxon>
        <taxon>Micrococcaceae</taxon>
        <taxon>Tersicoccus</taxon>
    </lineage>
</organism>
<dbReference type="STRING" id="554083.BKD30_06625"/>
<dbReference type="InterPro" id="IPR006059">
    <property type="entry name" value="SBP"/>
</dbReference>
<dbReference type="OrthoDB" id="366726at2"/>
<keyword evidence="3 4" id="KW-0732">Signal</keyword>
<dbReference type="PANTHER" id="PTHR30061">
    <property type="entry name" value="MALTOSE-BINDING PERIPLASMIC PROTEIN"/>
    <property type="match status" value="1"/>
</dbReference>
<evidence type="ECO:0000256" key="4">
    <source>
        <dbReference type="SAM" id="SignalP"/>
    </source>
</evidence>
<dbReference type="GO" id="GO:0015768">
    <property type="term" value="P:maltose transport"/>
    <property type="evidence" value="ECO:0007669"/>
    <property type="project" value="TreeGrafter"/>
</dbReference>
<keyword evidence="6" id="KW-1185">Reference proteome</keyword>
<dbReference type="Gene3D" id="3.40.190.10">
    <property type="entry name" value="Periplasmic binding protein-like II"/>
    <property type="match status" value="1"/>
</dbReference>
<dbReference type="SUPFAM" id="SSF53850">
    <property type="entry name" value="Periplasmic binding protein-like II"/>
    <property type="match status" value="1"/>
</dbReference>